<evidence type="ECO:0000313" key="2">
    <source>
        <dbReference type="Proteomes" id="UP000318733"/>
    </source>
</evidence>
<dbReference type="EMBL" id="VLPK01000001">
    <property type="protein sequence ID" value="TSJ43319.1"/>
    <property type="molecule type" value="Genomic_DNA"/>
</dbReference>
<dbReference type="RefSeq" id="WP_144246884.1">
    <property type="nucleotide sequence ID" value="NZ_VLPK01000001.1"/>
</dbReference>
<organism evidence="1 2">
    <name type="scientific">Mucilaginibacter corticis</name>
    <dbReference type="NCBI Taxonomy" id="2597670"/>
    <lineage>
        <taxon>Bacteria</taxon>
        <taxon>Pseudomonadati</taxon>
        <taxon>Bacteroidota</taxon>
        <taxon>Sphingobacteriia</taxon>
        <taxon>Sphingobacteriales</taxon>
        <taxon>Sphingobacteriaceae</taxon>
        <taxon>Mucilaginibacter</taxon>
    </lineage>
</organism>
<comment type="caution">
    <text evidence="1">The sequence shown here is derived from an EMBL/GenBank/DDBJ whole genome shotgun (WGS) entry which is preliminary data.</text>
</comment>
<keyword evidence="1" id="KW-0675">Receptor</keyword>
<gene>
    <name evidence="1" type="ORF">FO440_03755</name>
</gene>
<name>A0A556MU23_9SPHI</name>
<dbReference type="SUPFAM" id="SSF49478">
    <property type="entry name" value="Cna protein B-type domain"/>
    <property type="match status" value="1"/>
</dbReference>
<accession>A0A556MU23</accession>
<keyword evidence="2" id="KW-1185">Reference proteome</keyword>
<dbReference type="OrthoDB" id="609485at2"/>
<reference evidence="1 2" key="1">
    <citation type="submission" date="2019-07" db="EMBL/GenBank/DDBJ databases">
        <authorList>
            <person name="Huq M.A."/>
        </authorList>
    </citation>
    <scope>NUCLEOTIDE SEQUENCE [LARGE SCALE GENOMIC DNA]</scope>
    <source>
        <strain evidence="1 2">MAH-19</strain>
    </source>
</reference>
<dbReference type="Proteomes" id="UP000318733">
    <property type="component" value="Unassembled WGS sequence"/>
</dbReference>
<evidence type="ECO:0000313" key="1">
    <source>
        <dbReference type="EMBL" id="TSJ43319.1"/>
    </source>
</evidence>
<proteinExistence type="predicted"/>
<dbReference type="Gene3D" id="2.60.40.1930">
    <property type="match status" value="1"/>
</dbReference>
<sequence length="919" mass="102358">MKTLASLPIKIGVFCLFLSLFAFIPRQDEPVDKLVTMLQRWTDSIPQEKVYLHMDKPYYALGDTIWFKGYLTIGSRHQLSALSGAMYVELITEKDSLIQQLKLPVTSGMVMGDFILGDNYKAGSYRIRAYTQWMRNAGPEYFYDHTFTVGDLLSNNIVTKADYQYKDEAGKPVLTAMLNYADDDGKPIGGKNIHYQIVINKQVMWSANAKTDAQGNMPVRIANPKNTDLTGAYITTELDGSDKNTVKRDFPIKAMLSQSDVQFFPESGNLVNGISSRVAFKAVGIDGLGLDIKGIVTDNENKKQAEFTTLHAGMGSFPFKPEAGKTYTANITFADGTTKAIPLPKATDEGYVLSVYQPNKDSVLVRIHASPKNQNSNISLVAHTNGEVIFAAPVKIANALTSVWLQKKLFPTGIAQFTIFDTNNEPLNERIAFIRNDDRMQLSLKASKNTYSSKEAVLADMEVKDSKGKPTAGNFSVAVIDESKVPIDESAESTIFSNLLLTSDLKGYVEKPNYYFIKDNDEETDKALDNLMLTQGYRRFEWKELNNVVSTKPVFDAEGLGASISGKVTTLGGKLLPNAMVNLVSVKAGIAKSATTDATGRFKFDKIFLLDSVKFALQARTAKNSDKVIISLDSIPAVKMSRNLNLPDVNTNIAQTLKTYLDNGKKEDEINEKLGRLDQVHKLREVKIRAQKIAPPAYAAQGMFRVPEGHSDFTYIVKNPENCATLGICLQGALPGVVFKPYDFIEDDFPYHYNNYPFCRQTNGMGPMKLIIDGNIVMKMHDVGDFFDDNIIEPEDIVKIDVIRTNQALLSTFGGATILIYTKRGMIRRRYNPSIVNITPKGFNKVREFYSPRYTPGKENKLPDLRTTIYWNPYLKTNESGKTSFSFFNADGPGTYKVVVEGINADGQLGRQVYKYSVE</sequence>
<dbReference type="AlphaFoldDB" id="A0A556MU23"/>
<protein>
    <submittedName>
        <fullName evidence="1">TonB-dependent receptor</fullName>
    </submittedName>
</protein>